<evidence type="ECO:0000256" key="2">
    <source>
        <dbReference type="HAMAP-Rule" id="MF_01867"/>
    </source>
</evidence>
<dbReference type="GO" id="GO:0016874">
    <property type="term" value="F:ligase activity"/>
    <property type="evidence" value="ECO:0007669"/>
    <property type="project" value="UniProtKB-UniRule"/>
</dbReference>
<organism evidence="5 6">
    <name type="scientific">Gracilibacillus oryzae</name>
    <dbReference type="NCBI Taxonomy" id="1672701"/>
    <lineage>
        <taxon>Bacteria</taxon>
        <taxon>Bacillati</taxon>
        <taxon>Bacillota</taxon>
        <taxon>Bacilli</taxon>
        <taxon>Bacillales</taxon>
        <taxon>Bacillaceae</taxon>
        <taxon>Gracilibacillus</taxon>
    </lineage>
</organism>
<comment type="caution">
    <text evidence="5">The sequence shown here is derived from an EMBL/GenBank/DDBJ whole genome shotgun (WGS) entry which is preliminary data.</text>
</comment>
<comment type="function">
    <text evidence="2">Involved in bacillithiol (BSH) biosynthesis. May catalyze the last step of the pathway, the addition of cysteine to glucosamine malate (GlcN-Mal) to generate BSH.</text>
</comment>
<dbReference type="EC" id="6.-.-.-" evidence="2"/>
<keyword evidence="6" id="KW-1185">Reference proteome</keyword>
<sequence length="540" mass="63276">MHVEQITLNSSNKFLTDYYSHKSELMDHFDYKPYSDNVFKQRVSDLKEMDFEREDLADVLEKLNYKWGASPKTLENIIRLKEPESVVVIGGQQAGLLGGPLYTIHKIISILHLAKEQESKLNIPVIPVFWIAGEDHDYDEINHIYLPEETKMQKLIWKDKWNEKMSISGRELKLDQGMTWLNNIFSNLEETSYSKALYQKVKHIMNESDTIVDFFARFIHELFRDTGIVLIDSGDQQVRQLEKKYFKALIENQAEFSKGVFQCLQSMRMKRYHVSVDVEEDDGHLFYHHNGQRILLKRDGTDWVGKNEECRLSHKDMLEIADKQPQLLSNNVVTRPVMQESLFPTLAFLGGTSEVAYWSILKPVFQSLNMKMPPVLPRMSITIVERKIQKLMDHFAIKLEEVITHGVTNQKQYWLESQSEPPVDLLTAQVKQMIASAHNPLVVHAKQLKPDVGQYAEKNLQYILDHVEQLTKRMKKEIESKYDKELNHFNNISMHFKPEEGLQERTWNIIYYLNNYGPEFMKEIISQDYKMEGGHQVVYL</sequence>
<accession>A0A7C8GUV1</accession>
<dbReference type="NCBIfam" id="TIGR03998">
    <property type="entry name" value="thiol_BshC"/>
    <property type="match status" value="1"/>
</dbReference>
<dbReference type="Pfam" id="PF24850">
    <property type="entry name" value="CC_BshC"/>
    <property type="match status" value="1"/>
</dbReference>
<feature type="domain" description="Bacillithiol biosynthesis BshC C-terminal coiled-coil" evidence="4">
    <location>
        <begin position="381"/>
        <end position="540"/>
    </location>
</feature>
<dbReference type="InterPro" id="IPR011199">
    <property type="entry name" value="Bacillithiol_biosynth_BshC"/>
</dbReference>
<name>A0A7C8GUV1_9BACI</name>
<evidence type="ECO:0000256" key="1">
    <source>
        <dbReference type="ARBA" id="ARBA00022598"/>
    </source>
</evidence>
<dbReference type="InterPro" id="IPR055399">
    <property type="entry name" value="CC_BshC"/>
</dbReference>
<proteinExistence type="inferred from homology"/>
<evidence type="ECO:0000259" key="3">
    <source>
        <dbReference type="Pfam" id="PF10079"/>
    </source>
</evidence>
<feature type="domain" description="Bacillithiol biosynthesis BshC N-terminal Rossmann-like" evidence="3">
    <location>
        <begin position="1"/>
        <end position="379"/>
    </location>
</feature>
<dbReference type="Pfam" id="PF10079">
    <property type="entry name" value="Rossmann-like_BshC"/>
    <property type="match status" value="1"/>
</dbReference>
<gene>
    <name evidence="2 5" type="primary">bshC</name>
    <name evidence="5" type="ORF">F9U64_03235</name>
</gene>
<evidence type="ECO:0000259" key="4">
    <source>
        <dbReference type="Pfam" id="PF24850"/>
    </source>
</evidence>
<comment type="similarity">
    <text evidence="2">Belongs to the BshC family.</text>
</comment>
<dbReference type="RefSeq" id="WP_153401574.1">
    <property type="nucleotide sequence ID" value="NZ_ML762425.1"/>
</dbReference>
<dbReference type="InterPro" id="IPR055398">
    <property type="entry name" value="Rossmann-like_BshC"/>
</dbReference>
<evidence type="ECO:0000313" key="6">
    <source>
        <dbReference type="Proteomes" id="UP000480246"/>
    </source>
</evidence>
<dbReference type="EMBL" id="WEID01000015">
    <property type="protein sequence ID" value="KAB8138643.1"/>
    <property type="molecule type" value="Genomic_DNA"/>
</dbReference>
<dbReference type="HAMAP" id="MF_01867">
    <property type="entry name" value="BshC"/>
    <property type="match status" value="1"/>
</dbReference>
<reference evidence="5 6" key="1">
    <citation type="submission" date="2019-10" db="EMBL/GenBank/DDBJ databases">
        <title>Gracilibacillus sp. nov. isolated from rice seeds.</title>
        <authorList>
            <person name="He S."/>
        </authorList>
    </citation>
    <scope>NUCLEOTIDE SEQUENCE [LARGE SCALE GENOMIC DNA]</scope>
    <source>
        <strain evidence="5 6">TD8</strain>
    </source>
</reference>
<evidence type="ECO:0000313" key="5">
    <source>
        <dbReference type="EMBL" id="KAB8138643.1"/>
    </source>
</evidence>
<keyword evidence="1 2" id="KW-0436">Ligase</keyword>
<dbReference type="OrthoDB" id="9765151at2"/>
<dbReference type="PIRSF" id="PIRSF012535">
    <property type="entry name" value="UCP012535"/>
    <property type="match status" value="1"/>
</dbReference>
<protein>
    <recommendedName>
        <fullName evidence="2">Putative cysteine ligase BshC</fullName>
        <ecNumber evidence="2">6.-.-.-</ecNumber>
    </recommendedName>
</protein>
<dbReference type="AlphaFoldDB" id="A0A7C8GUV1"/>
<dbReference type="Proteomes" id="UP000480246">
    <property type="component" value="Unassembled WGS sequence"/>
</dbReference>